<dbReference type="InParanoid" id="A0A024GQD7"/>
<keyword evidence="13" id="KW-1185">Reference proteome</keyword>
<dbReference type="OrthoDB" id="10045365at2759"/>
<dbReference type="GO" id="GO:0012505">
    <property type="term" value="C:endomembrane system"/>
    <property type="evidence" value="ECO:0007669"/>
    <property type="project" value="UniProtKB-SubCell"/>
</dbReference>
<feature type="transmembrane region" description="Helical" evidence="10">
    <location>
        <begin position="300"/>
        <end position="319"/>
    </location>
</feature>
<reference evidence="12 13" key="1">
    <citation type="submission" date="2012-05" db="EMBL/GenBank/DDBJ databases">
        <title>Recombination and specialization in a pathogen metapopulation.</title>
        <authorList>
            <person name="Gardiner A."/>
            <person name="Kemen E."/>
            <person name="Schultz-Larsen T."/>
            <person name="MacLean D."/>
            <person name="Van Oosterhout C."/>
            <person name="Jones J.D.G."/>
        </authorList>
    </citation>
    <scope>NUCLEOTIDE SEQUENCE [LARGE SCALE GENOMIC DNA]</scope>
    <source>
        <strain evidence="12 13">Ac Nc2</strain>
    </source>
</reference>
<organism evidence="12 13">
    <name type="scientific">Albugo candida</name>
    <dbReference type="NCBI Taxonomy" id="65357"/>
    <lineage>
        <taxon>Eukaryota</taxon>
        <taxon>Sar</taxon>
        <taxon>Stramenopiles</taxon>
        <taxon>Oomycota</taxon>
        <taxon>Peronosporomycetes</taxon>
        <taxon>Albuginales</taxon>
        <taxon>Albuginaceae</taxon>
        <taxon>Albugo</taxon>
    </lineage>
</organism>
<evidence type="ECO:0000256" key="9">
    <source>
        <dbReference type="SAM" id="MobiDB-lite"/>
    </source>
</evidence>
<feature type="domain" description="Vacuolar sorting receptor thioredoxin-like" evidence="11">
    <location>
        <begin position="67"/>
        <end position="251"/>
    </location>
</feature>
<evidence type="ECO:0000256" key="5">
    <source>
        <dbReference type="ARBA" id="ARBA00022989"/>
    </source>
</evidence>
<dbReference type="InterPro" id="IPR056858">
    <property type="entry name" value="VSR_TRX"/>
</dbReference>
<dbReference type="Pfam" id="PF25011">
    <property type="entry name" value="VSR_TRX"/>
    <property type="match status" value="1"/>
</dbReference>
<dbReference type="Proteomes" id="UP000053237">
    <property type="component" value="Unassembled WGS sequence"/>
</dbReference>
<evidence type="ECO:0000256" key="7">
    <source>
        <dbReference type="ARBA" id="ARBA00023180"/>
    </source>
</evidence>
<accession>A0A024GQD7</accession>
<keyword evidence="4" id="KW-0677">Repeat</keyword>
<keyword evidence="5 10" id="KW-1133">Transmembrane helix</keyword>
<evidence type="ECO:0000256" key="4">
    <source>
        <dbReference type="ARBA" id="ARBA00022737"/>
    </source>
</evidence>
<comment type="subcellular location">
    <subcellularLocation>
        <location evidence="8">Endomembrane system</location>
        <topology evidence="8">Single-pass membrane protein</topology>
    </subcellularLocation>
    <subcellularLocation>
        <location evidence="1">Membrane</location>
        <topology evidence="1">Single-pass type I membrane protein</topology>
    </subcellularLocation>
</comment>
<evidence type="ECO:0000313" key="12">
    <source>
        <dbReference type="EMBL" id="CCI48910.1"/>
    </source>
</evidence>
<keyword evidence="7" id="KW-0325">Glycoprotein</keyword>
<evidence type="ECO:0000256" key="6">
    <source>
        <dbReference type="ARBA" id="ARBA00023136"/>
    </source>
</evidence>
<feature type="region of interest" description="Disordered" evidence="9">
    <location>
        <begin position="362"/>
        <end position="383"/>
    </location>
</feature>
<protein>
    <recommendedName>
        <fullName evidence="11">Vacuolar sorting receptor thioredoxin-like domain-containing protein</fullName>
    </recommendedName>
</protein>
<comment type="caution">
    <text evidence="12">The sequence shown here is derived from an EMBL/GenBank/DDBJ whole genome shotgun (WGS) entry which is preliminary data.</text>
</comment>
<dbReference type="STRING" id="65357.A0A024GQD7"/>
<evidence type="ECO:0000256" key="8">
    <source>
        <dbReference type="ARBA" id="ARBA00037847"/>
    </source>
</evidence>
<evidence type="ECO:0000256" key="2">
    <source>
        <dbReference type="ARBA" id="ARBA00022692"/>
    </source>
</evidence>
<dbReference type="PANTHER" id="PTHR22702">
    <property type="entry name" value="PROTEASE-ASSOCIATED DOMAIN-CONTAINING PROTEIN"/>
    <property type="match status" value="1"/>
</dbReference>
<keyword evidence="6 10" id="KW-0472">Membrane</keyword>
<evidence type="ECO:0000259" key="11">
    <source>
        <dbReference type="Pfam" id="PF25011"/>
    </source>
</evidence>
<dbReference type="PANTHER" id="PTHR22702:SF1">
    <property type="entry name" value="PROTEASE-ASSOCIATED DOMAIN-CONTAINING PROTEIN 1"/>
    <property type="match status" value="1"/>
</dbReference>
<dbReference type="AlphaFoldDB" id="A0A024GQD7"/>
<gene>
    <name evidence="12" type="ORF">BN9_101190</name>
</gene>
<evidence type="ECO:0000256" key="10">
    <source>
        <dbReference type="SAM" id="Phobius"/>
    </source>
</evidence>
<keyword evidence="2 10" id="KW-0812">Transmembrane</keyword>
<evidence type="ECO:0000256" key="3">
    <source>
        <dbReference type="ARBA" id="ARBA00022729"/>
    </source>
</evidence>
<sequence>MLIRKADGGRIRKEMKLSKSSSNTIIQMEWKVPAPDRHVEWVMWQSAWDGKSMVALDQLEDLVLALGSRASMTPRFVMYNGSSLGCHDDEESSDSFYNTVCGNMCLNRGRYCLLDPSPMHDTESGASGADVVIENLRRKCLWKHVSKEDGGMAKKWWAYVRKSGQACGQDEIRFRDHTCAENVMKSLNIDVNAIDKCMQPYGIRINEVNPLLEEELREQTALEILRLPALYVDGVHARGRIDLPNILHMICAGFGPHDPPAVCTCGSQTMPTIMECIRSGGISKISLAGGSYSGMSFTSVLGLMIFICGTVAVAGYAYWRRTQSQMREQVRSILAEYMPMEDQALLSEDCLDSPNMHPAQVAAAKSPRGFLPSRGFTEDDDGM</sequence>
<keyword evidence="3" id="KW-0732">Signal</keyword>
<proteinExistence type="predicted"/>
<dbReference type="EMBL" id="CAIX01000255">
    <property type="protein sequence ID" value="CCI48910.1"/>
    <property type="molecule type" value="Genomic_DNA"/>
</dbReference>
<dbReference type="GO" id="GO:0016020">
    <property type="term" value="C:membrane"/>
    <property type="evidence" value="ECO:0007669"/>
    <property type="project" value="UniProtKB-SubCell"/>
</dbReference>
<name>A0A024GQD7_9STRA</name>
<evidence type="ECO:0000256" key="1">
    <source>
        <dbReference type="ARBA" id="ARBA00004479"/>
    </source>
</evidence>
<evidence type="ECO:0000313" key="13">
    <source>
        <dbReference type="Proteomes" id="UP000053237"/>
    </source>
</evidence>